<comment type="cofactor">
    <cofactor evidence="2">
        <name>[4Fe-4S] cluster</name>
        <dbReference type="ChEBI" id="CHEBI:49883"/>
    </cofactor>
</comment>
<dbReference type="Pfam" id="PF03924">
    <property type="entry name" value="CHASE"/>
    <property type="match status" value="1"/>
</dbReference>
<dbReference type="AlphaFoldDB" id="A0A8J7K5E9"/>
<dbReference type="Pfam" id="PF02518">
    <property type="entry name" value="HATPase_c"/>
    <property type="match status" value="1"/>
</dbReference>
<dbReference type="InterPro" id="IPR050482">
    <property type="entry name" value="Sensor_HK_TwoCompSys"/>
</dbReference>
<dbReference type="GO" id="GO:0016020">
    <property type="term" value="C:membrane"/>
    <property type="evidence" value="ECO:0007669"/>
    <property type="project" value="UniProtKB-SubCell"/>
</dbReference>
<evidence type="ECO:0000256" key="19">
    <source>
        <dbReference type="ARBA" id="ARBA00030800"/>
    </source>
</evidence>
<comment type="subcellular location">
    <subcellularLocation>
        <location evidence="4">Cytoplasm</location>
    </subcellularLocation>
    <subcellularLocation>
        <location evidence="3">Membrane</location>
    </subcellularLocation>
</comment>
<evidence type="ECO:0000256" key="6">
    <source>
        <dbReference type="ARBA" id="ARBA00017322"/>
    </source>
</evidence>
<dbReference type="PROSITE" id="PS50109">
    <property type="entry name" value="HIS_KIN"/>
    <property type="match status" value="1"/>
</dbReference>
<evidence type="ECO:0000256" key="18">
    <source>
        <dbReference type="ARBA" id="ARBA00024827"/>
    </source>
</evidence>
<comment type="caution">
    <text evidence="23">The sequence shown here is derived from an EMBL/GenBank/DDBJ whole genome shotgun (WGS) entry which is preliminary data.</text>
</comment>
<keyword evidence="12" id="KW-0418">Kinase</keyword>
<dbReference type="InterPro" id="IPR042240">
    <property type="entry name" value="CHASE_sf"/>
</dbReference>
<accession>A0A8J7K5E9</accession>
<keyword evidence="9" id="KW-0808">Transferase</keyword>
<keyword evidence="10 20" id="KW-0812">Transmembrane</keyword>
<dbReference type="InterPro" id="IPR011712">
    <property type="entry name" value="Sig_transdc_His_kin_sub3_dim/P"/>
</dbReference>
<dbReference type="PROSITE" id="PS50839">
    <property type="entry name" value="CHASE"/>
    <property type="match status" value="1"/>
</dbReference>
<evidence type="ECO:0000256" key="7">
    <source>
        <dbReference type="ARBA" id="ARBA00022485"/>
    </source>
</evidence>
<keyword evidence="13 20" id="KW-1133">Transmembrane helix</keyword>
<dbReference type="CDD" id="cd16917">
    <property type="entry name" value="HATPase_UhpB-NarQ-NarX-like"/>
    <property type="match status" value="1"/>
</dbReference>
<name>A0A8J7K5E9_9GAMM</name>
<dbReference type="InterPro" id="IPR004358">
    <property type="entry name" value="Sig_transdc_His_kin-like_C"/>
</dbReference>
<dbReference type="Pfam" id="PF07730">
    <property type="entry name" value="HisKA_3"/>
    <property type="match status" value="1"/>
</dbReference>
<comment type="catalytic activity">
    <reaction evidence="1">
        <text>ATP + protein L-histidine = ADP + protein N-phospho-L-histidine.</text>
        <dbReference type="EC" id="2.7.13.3"/>
    </reaction>
</comment>
<sequence length="593" mass="67706">MNTPLTKWTLPLLWLLLTGCLQLFLLNIDYGRIQKQVNDEAGYLYDSIYDRTRLNEVLLQSFTTLVDAQPDDHQALRRFATGMRTRNPHIARLQLQERVSINDQNAFEETMRTRGYDYFSIRFGEDQTQVSGNQGERIFFPFTFLEPFNSETRRFLGLDMSTNTHFAQSFLDSVYYRRPVATEPFILDDGRSAYTLYQVVYANNHSPDDSFQVASLVVTFEGLLPATPAKDAYTQISLLDANGRLLVNSGQLPENNWLPTLSVTHKLNRFGQPLQVQLSRSMVWSDINWVLMAGALLFSLALLKLTQAYTEQKRDGQQQRLAVLQELETERNQLESHVNQRTQELNAQLLENQRLAHRVMEVQENERRHLARELHDELGQSLTAIRTDARLLKRLHPNETSAVHQSADSIDTIARHIYAVTYDLMRYLRPTSLDDLGLVDALHECISNLRLRKNGIQLETRFSGPLNEMAETYNITLYRLVQESLTNTLRHAAADHITLELHRYQSEQEDFLELSVADNGHGFSQSEESKGGGFGLIGMRERVNALGGQFRIQSSPEYGTRVDVVIPIPSKAEEAAVLTQAIPFPADKAVPLH</sequence>
<evidence type="ECO:0000256" key="14">
    <source>
        <dbReference type="ARBA" id="ARBA00023004"/>
    </source>
</evidence>
<dbReference type="Proteomes" id="UP000640333">
    <property type="component" value="Unassembled WGS sequence"/>
</dbReference>
<evidence type="ECO:0000256" key="2">
    <source>
        <dbReference type="ARBA" id="ARBA00001966"/>
    </source>
</evidence>
<dbReference type="Gene3D" id="3.30.450.350">
    <property type="entry name" value="CHASE domain"/>
    <property type="match status" value="1"/>
</dbReference>
<dbReference type="GO" id="GO:0046983">
    <property type="term" value="F:protein dimerization activity"/>
    <property type="evidence" value="ECO:0007669"/>
    <property type="project" value="InterPro"/>
</dbReference>
<dbReference type="SMART" id="SM01079">
    <property type="entry name" value="CHASE"/>
    <property type="match status" value="1"/>
</dbReference>
<evidence type="ECO:0000256" key="4">
    <source>
        <dbReference type="ARBA" id="ARBA00004496"/>
    </source>
</evidence>
<keyword evidence="11" id="KW-0479">Metal-binding</keyword>
<dbReference type="GO" id="GO:0046872">
    <property type="term" value="F:metal ion binding"/>
    <property type="evidence" value="ECO:0007669"/>
    <property type="project" value="UniProtKB-KW"/>
</dbReference>
<gene>
    <name evidence="23" type="ORF">IOQ59_06310</name>
</gene>
<evidence type="ECO:0000256" key="10">
    <source>
        <dbReference type="ARBA" id="ARBA00022692"/>
    </source>
</evidence>
<evidence type="ECO:0000256" key="5">
    <source>
        <dbReference type="ARBA" id="ARBA00012438"/>
    </source>
</evidence>
<dbReference type="Gene3D" id="1.20.5.1930">
    <property type="match status" value="1"/>
</dbReference>
<feature type="domain" description="CHASE" evidence="22">
    <location>
        <begin position="67"/>
        <end position="224"/>
    </location>
</feature>
<dbReference type="GO" id="GO:0000155">
    <property type="term" value="F:phosphorelay sensor kinase activity"/>
    <property type="evidence" value="ECO:0007669"/>
    <property type="project" value="InterPro"/>
</dbReference>
<keyword evidence="15" id="KW-0902">Two-component regulatory system</keyword>
<evidence type="ECO:0000256" key="9">
    <source>
        <dbReference type="ARBA" id="ARBA00022679"/>
    </source>
</evidence>
<feature type="domain" description="Histidine kinase" evidence="21">
    <location>
        <begin position="373"/>
        <end position="570"/>
    </location>
</feature>
<dbReference type="Gene3D" id="3.30.565.10">
    <property type="entry name" value="Histidine kinase-like ATPase, C-terminal domain"/>
    <property type="match status" value="1"/>
</dbReference>
<dbReference type="InterPro" id="IPR005467">
    <property type="entry name" value="His_kinase_dom"/>
</dbReference>
<evidence type="ECO:0000259" key="21">
    <source>
        <dbReference type="PROSITE" id="PS50109"/>
    </source>
</evidence>
<evidence type="ECO:0000256" key="11">
    <source>
        <dbReference type="ARBA" id="ARBA00022723"/>
    </source>
</evidence>
<evidence type="ECO:0000256" key="13">
    <source>
        <dbReference type="ARBA" id="ARBA00022989"/>
    </source>
</evidence>
<keyword evidence="17 20" id="KW-0472">Membrane</keyword>
<dbReference type="InterPro" id="IPR036890">
    <property type="entry name" value="HATPase_C_sf"/>
</dbReference>
<keyword evidence="8" id="KW-0963">Cytoplasm</keyword>
<keyword evidence="16" id="KW-0411">Iron-sulfur</keyword>
<evidence type="ECO:0000256" key="16">
    <source>
        <dbReference type="ARBA" id="ARBA00023014"/>
    </source>
</evidence>
<evidence type="ECO:0000256" key="8">
    <source>
        <dbReference type="ARBA" id="ARBA00022490"/>
    </source>
</evidence>
<dbReference type="PANTHER" id="PTHR24421:SF58">
    <property type="entry name" value="SIGNAL TRANSDUCTION HISTIDINE-PROTEIN KINASE_PHOSPHATASE UHPB"/>
    <property type="match status" value="1"/>
</dbReference>
<comment type="function">
    <text evidence="18">Member of the two-component regulatory system NreB/NreC involved in the control of dissimilatory nitrate/nitrite reduction in response to oxygen. NreB functions as a direct oxygen sensor histidine kinase which is autophosphorylated, in the absence of oxygen, probably at the conserved histidine residue, and transfers its phosphate group probably to a conserved aspartate residue of NreC. NreB/NreC activates the expression of the nitrate (narGHJI) and nitrite (nir) reductase operons, as well as the putative nitrate transporter gene narT.</text>
</comment>
<organism evidence="23 24">
    <name type="scientific">Pontibacterium sinense</name>
    <dbReference type="NCBI Taxonomy" id="2781979"/>
    <lineage>
        <taxon>Bacteria</taxon>
        <taxon>Pseudomonadati</taxon>
        <taxon>Pseudomonadota</taxon>
        <taxon>Gammaproteobacteria</taxon>
        <taxon>Oceanospirillales</taxon>
        <taxon>Oceanospirillaceae</taxon>
        <taxon>Pontibacterium</taxon>
    </lineage>
</organism>
<dbReference type="InterPro" id="IPR003594">
    <property type="entry name" value="HATPase_dom"/>
</dbReference>
<feature type="transmembrane region" description="Helical" evidence="20">
    <location>
        <begin position="12"/>
        <end position="30"/>
    </location>
</feature>
<evidence type="ECO:0000256" key="3">
    <source>
        <dbReference type="ARBA" id="ARBA00004370"/>
    </source>
</evidence>
<proteinExistence type="predicted"/>
<dbReference type="PRINTS" id="PR00344">
    <property type="entry name" value="BCTRLSENSOR"/>
</dbReference>
<keyword evidence="7" id="KW-0004">4Fe-4S</keyword>
<evidence type="ECO:0000256" key="1">
    <source>
        <dbReference type="ARBA" id="ARBA00000085"/>
    </source>
</evidence>
<dbReference type="InterPro" id="IPR006189">
    <property type="entry name" value="CHASE_dom"/>
</dbReference>
<dbReference type="SUPFAM" id="SSF55874">
    <property type="entry name" value="ATPase domain of HSP90 chaperone/DNA topoisomerase II/histidine kinase"/>
    <property type="match status" value="1"/>
</dbReference>
<keyword evidence="24" id="KW-1185">Reference proteome</keyword>
<dbReference type="GO" id="GO:0051539">
    <property type="term" value="F:4 iron, 4 sulfur cluster binding"/>
    <property type="evidence" value="ECO:0007669"/>
    <property type="project" value="UniProtKB-KW"/>
</dbReference>
<dbReference type="EMBL" id="JADEYS010000005">
    <property type="protein sequence ID" value="MBE9396875.1"/>
    <property type="molecule type" value="Genomic_DNA"/>
</dbReference>
<feature type="transmembrane region" description="Helical" evidence="20">
    <location>
        <begin position="287"/>
        <end position="305"/>
    </location>
</feature>
<evidence type="ECO:0000259" key="22">
    <source>
        <dbReference type="PROSITE" id="PS50839"/>
    </source>
</evidence>
<dbReference type="PROSITE" id="PS51257">
    <property type="entry name" value="PROKAR_LIPOPROTEIN"/>
    <property type="match status" value="1"/>
</dbReference>
<evidence type="ECO:0000256" key="17">
    <source>
        <dbReference type="ARBA" id="ARBA00023136"/>
    </source>
</evidence>
<protein>
    <recommendedName>
        <fullName evidence="6">Oxygen sensor histidine kinase NreB</fullName>
        <ecNumber evidence="5">2.7.13.3</ecNumber>
    </recommendedName>
    <alternativeName>
        <fullName evidence="19">Nitrogen regulation protein B</fullName>
    </alternativeName>
</protein>
<evidence type="ECO:0000256" key="15">
    <source>
        <dbReference type="ARBA" id="ARBA00023012"/>
    </source>
</evidence>
<evidence type="ECO:0000313" key="24">
    <source>
        <dbReference type="Proteomes" id="UP000640333"/>
    </source>
</evidence>
<dbReference type="EC" id="2.7.13.3" evidence="5"/>
<dbReference type="GO" id="GO:0005737">
    <property type="term" value="C:cytoplasm"/>
    <property type="evidence" value="ECO:0007669"/>
    <property type="project" value="UniProtKB-SubCell"/>
</dbReference>
<evidence type="ECO:0000256" key="20">
    <source>
        <dbReference type="SAM" id="Phobius"/>
    </source>
</evidence>
<evidence type="ECO:0000313" key="23">
    <source>
        <dbReference type="EMBL" id="MBE9396875.1"/>
    </source>
</evidence>
<reference evidence="23" key="1">
    <citation type="submission" date="2020-10" db="EMBL/GenBank/DDBJ databases">
        <title>Bacterium isolated from coastal waters sediment.</title>
        <authorList>
            <person name="Chen R.-J."/>
            <person name="Lu D.-C."/>
            <person name="Zhu K.-L."/>
            <person name="Du Z.-J."/>
        </authorList>
    </citation>
    <scope>NUCLEOTIDE SEQUENCE</scope>
    <source>
        <strain evidence="23">N1Y112</strain>
    </source>
</reference>
<keyword evidence="14" id="KW-0408">Iron</keyword>
<dbReference type="RefSeq" id="WP_193952431.1">
    <property type="nucleotide sequence ID" value="NZ_JADEYS010000005.1"/>
</dbReference>
<dbReference type="PANTHER" id="PTHR24421">
    <property type="entry name" value="NITRATE/NITRITE SENSOR PROTEIN NARX-RELATED"/>
    <property type="match status" value="1"/>
</dbReference>
<evidence type="ECO:0000256" key="12">
    <source>
        <dbReference type="ARBA" id="ARBA00022777"/>
    </source>
</evidence>
<dbReference type="SMART" id="SM00387">
    <property type="entry name" value="HATPase_c"/>
    <property type="match status" value="1"/>
</dbReference>